<gene>
    <name evidence="2" type="ORF">AAF712_016000</name>
</gene>
<evidence type="ECO:0000313" key="3">
    <source>
        <dbReference type="Proteomes" id="UP001437256"/>
    </source>
</evidence>
<feature type="transmembrane region" description="Helical" evidence="1">
    <location>
        <begin position="325"/>
        <end position="346"/>
    </location>
</feature>
<organism evidence="2 3">
    <name type="scientific">Marasmius tenuissimus</name>
    <dbReference type="NCBI Taxonomy" id="585030"/>
    <lineage>
        <taxon>Eukaryota</taxon>
        <taxon>Fungi</taxon>
        <taxon>Dikarya</taxon>
        <taxon>Basidiomycota</taxon>
        <taxon>Agaricomycotina</taxon>
        <taxon>Agaricomycetes</taxon>
        <taxon>Agaricomycetidae</taxon>
        <taxon>Agaricales</taxon>
        <taxon>Marasmiineae</taxon>
        <taxon>Marasmiaceae</taxon>
        <taxon>Marasmius</taxon>
    </lineage>
</organism>
<reference evidence="2 3" key="1">
    <citation type="submission" date="2024-05" db="EMBL/GenBank/DDBJ databases">
        <title>A draft genome resource for the thread blight pathogen Marasmius tenuissimus strain MS-2.</title>
        <authorList>
            <person name="Yulfo-Soto G.E."/>
            <person name="Baruah I.K."/>
            <person name="Amoako-Attah I."/>
            <person name="Bukari Y."/>
            <person name="Meinhardt L.W."/>
            <person name="Bailey B.A."/>
            <person name="Cohen S.P."/>
        </authorList>
    </citation>
    <scope>NUCLEOTIDE SEQUENCE [LARGE SCALE GENOMIC DNA]</scope>
    <source>
        <strain evidence="2 3">MS-2</strain>
    </source>
</reference>
<keyword evidence="3" id="KW-1185">Reference proteome</keyword>
<dbReference type="Proteomes" id="UP001437256">
    <property type="component" value="Unassembled WGS sequence"/>
</dbReference>
<keyword evidence="1" id="KW-0472">Membrane</keyword>
<proteinExistence type="predicted"/>
<protein>
    <submittedName>
        <fullName evidence="2">Uncharacterized protein</fullName>
    </submittedName>
</protein>
<keyword evidence="1" id="KW-1133">Transmembrane helix</keyword>
<dbReference type="Gene3D" id="2.60.120.260">
    <property type="entry name" value="Galactose-binding domain-like"/>
    <property type="match status" value="2"/>
</dbReference>
<accession>A0ABR2Z6R9</accession>
<keyword evidence="1" id="KW-0812">Transmembrane</keyword>
<evidence type="ECO:0000256" key="1">
    <source>
        <dbReference type="SAM" id="Phobius"/>
    </source>
</evidence>
<name>A0ABR2Z6R9_9AGAR</name>
<evidence type="ECO:0000313" key="2">
    <source>
        <dbReference type="EMBL" id="KAL0057362.1"/>
    </source>
</evidence>
<comment type="caution">
    <text evidence="2">The sequence shown here is derived from an EMBL/GenBank/DDBJ whole genome shotgun (WGS) entry which is preliminary data.</text>
</comment>
<dbReference type="EMBL" id="JBBXMP010000569">
    <property type="protein sequence ID" value="KAL0057362.1"/>
    <property type="molecule type" value="Genomic_DNA"/>
</dbReference>
<sequence>MWDELEVQYPRRIIVDDTDPRITYDTGSWDFDGSAFVNNGTLGDPYNKTMRGTNSTRASFTFTFEGDYIQVRGARDNQRIPPPSNDTGSYSQSDFPEFTCQIDSDFEPFPQYATYYKFYTTNIPLCEKANLSDGRHTLKMTITINDPSRQIFWLDSIEYSPLTTADLTNEVLRVYSTDPSSWMHTANAVISFRFSGTSVSLYGRDLLGSLQDPGRIGTTASYSIDSGQSVQFKIPDSKTLPFYPGNVTGYGWYNQRLFTTESLDGDKEHEIIISYDGNLSGRIAPQPLLIDYFLVENNWSQTESSFPGSGGEGESGDSGKASVRGIAGGVVGGVLAIIAFAVLAWFMRGRKRQRDLSDERGTVEPFYTMAVNKNRPLALEQPLQSQAGTGTTHGAYSETLLGSFARVKQTQREAINTTPPQQLDSGLRYGRDVDISSSFGTITLPPAYTAD</sequence>